<dbReference type="GO" id="GO:0046872">
    <property type="term" value="F:metal ion binding"/>
    <property type="evidence" value="ECO:0007669"/>
    <property type="project" value="UniProtKB-KW"/>
</dbReference>
<dbReference type="PROSITE" id="PS51790">
    <property type="entry name" value="MSRB"/>
    <property type="match status" value="1"/>
</dbReference>
<dbReference type="Proteomes" id="UP000637423">
    <property type="component" value="Unassembled WGS sequence"/>
</dbReference>
<dbReference type="InterPro" id="IPR006311">
    <property type="entry name" value="TAT_signal"/>
</dbReference>
<dbReference type="GO" id="GO:0005737">
    <property type="term" value="C:cytoplasm"/>
    <property type="evidence" value="ECO:0007669"/>
    <property type="project" value="TreeGrafter"/>
</dbReference>
<dbReference type="PROSITE" id="PS51318">
    <property type="entry name" value="TAT"/>
    <property type="match status" value="1"/>
</dbReference>
<dbReference type="PANTHER" id="PTHR10173:SF57">
    <property type="entry name" value="PEPTIDE-METHIONINE (R)-S-OXIDE REDUCTASE"/>
    <property type="match status" value="1"/>
</dbReference>
<keyword evidence="10" id="KW-1185">Reference proteome</keyword>
<protein>
    <recommendedName>
        <fullName evidence="3">peptide-methionine (R)-S-oxide reductase</fullName>
        <ecNumber evidence="3">1.8.4.12</ecNumber>
    </recommendedName>
</protein>
<evidence type="ECO:0000256" key="1">
    <source>
        <dbReference type="ARBA" id="ARBA00001947"/>
    </source>
</evidence>
<evidence type="ECO:0000259" key="8">
    <source>
        <dbReference type="PROSITE" id="PS51790"/>
    </source>
</evidence>
<dbReference type="NCBIfam" id="TIGR00357">
    <property type="entry name" value="peptide-methionine (R)-S-oxide reductase MsrB"/>
    <property type="match status" value="1"/>
</dbReference>
<comment type="similarity">
    <text evidence="2">Belongs to the MsrB Met sulfoxide reductase family.</text>
</comment>
<dbReference type="Pfam" id="PF01641">
    <property type="entry name" value="SelR"/>
    <property type="match status" value="1"/>
</dbReference>
<accession>A0A916U7D0</accession>
<reference evidence="9" key="2">
    <citation type="submission" date="2020-09" db="EMBL/GenBank/DDBJ databases">
        <authorList>
            <person name="Sun Q."/>
            <person name="Zhou Y."/>
        </authorList>
    </citation>
    <scope>NUCLEOTIDE SEQUENCE</scope>
    <source>
        <strain evidence="9">CGMCC 1.10998</strain>
    </source>
</reference>
<organism evidence="9 10">
    <name type="scientific">Undibacterium terreum</name>
    <dbReference type="NCBI Taxonomy" id="1224302"/>
    <lineage>
        <taxon>Bacteria</taxon>
        <taxon>Pseudomonadati</taxon>
        <taxon>Pseudomonadota</taxon>
        <taxon>Betaproteobacteria</taxon>
        <taxon>Burkholderiales</taxon>
        <taxon>Oxalobacteraceae</taxon>
        <taxon>Undibacterium</taxon>
    </lineage>
</organism>
<keyword evidence="6" id="KW-0560">Oxidoreductase</keyword>
<evidence type="ECO:0000256" key="4">
    <source>
        <dbReference type="ARBA" id="ARBA00022723"/>
    </source>
</evidence>
<dbReference type="PANTHER" id="PTHR10173">
    <property type="entry name" value="METHIONINE SULFOXIDE REDUCTASE"/>
    <property type="match status" value="1"/>
</dbReference>
<evidence type="ECO:0000256" key="6">
    <source>
        <dbReference type="ARBA" id="ARBA00023002"/>
    </source>
</evidence>
<dbReference type="AlphaFoldDB" id="A0A916U7D0"/>
<feature type="domain" description="MsrB" evidence="8">
    <location>
        <begin position="64"/>
        <end position="185"/>
    </location>
</feature>
<dbReference type="InterPro" id="IPR002579">
    <property type="entry name" value="Met_Sox_Rdtase_MsrB_dom"/>
</dbReference>
<reference evidence="9" key="1">
    <citation type="journal article" date="2014" name="Int. J. Syst. Evol. Microbiol.">
        <title>Complete genome sequence of Corynebacterium casei LMG S-19264T (=DSM 44701T), isolated from a smear-ripened cheese.</title>
        <authorList>
            <consortium name="US DOE Joint Genome Institute (JGI-PGF)"/>
            <person name="Walter F."/>
            <person name="Albersmeier A."/>
            <person name="Kalinowski J."/>
            <person name="Ruckert C."/>
        </authorList>
    </citation>
    <scope>NUCLEOTIDE SEQUENCE</scope>
    <source>
        <strain evidence="9">CGMCC 1.10998</strain>
    </source>
</reference>
<evidence type="ECO:0000256" key="3">
    <source>
        <dbReference type="ARBA" id="ARBA00012499"/>
    </source>
</evidence>
<dbReference type="GO" id="GO:0030091">
    <property type="term" value="P:protein repair"/>
    <property type="evidence" value="ECO:0007669"/>
    <property type="project" value="InterPro"/>
</dbReference>
<dbReference type="Gene3D" id="2.170.150.20">
    <property type="entry name" value="Peptide methionine sulfoxide reductase"/>
    <property type="match status" value="1"/>
</dbReference>
<gene>
    <name evidence="9" type="ORF">GCM10011396_06810</name>
</gene>
<sequence>MGFEFERVELYDNPEAGMMSRQRRTFLSLAAVAGGVAALRGLLFGASANAAQSTDAVYEVTHSDAEWRKLLTPTQYSVLRKAGTEYPFSSPLDHEKRAGIFSCAGCALPLFSSRTKFDSGTGWPSFWAPLENAVLKKRDITLGMVRDEVLCRRCGGHLGHVFEDGPKPTGLRYCMNGIAMNFAAGADMPRQSKITLPVYDSKGKMT</sequence>
<dbReference type="GO" id="GO:0006979">
    <property type="term" value="P:response to oxidative stress"/>
    <property type="evidence" value="ECO:0007669"/>
    <property type="project" value="InterPro"/>
</dbReference>
<name>A0A916U7D0_9BURK</name>
<keyword evidence="4" id="KW-0479">Metal-binding</keyword>
<proteinExistence type="inferred from homology"/>
<evidence type="ECO:0000256" key="5">
    <source>
        <dbReference type="ARBA" id="ARBA00022833"/>
    </source>
</evidence>
<dbReference type="FunFam" id="2.170.150.20:FF:000001">
    <property type="entry name" value="Peptide methionine sulfoxide reductase MsrB"/>
    <property type="match status" value="1"/>
</dbReference>
<dbReference type="SUPFAM" id="SSF51316">
    <property type="entry name" value="Mss4-like"/>
    <property type="match status" value="1"/>
</dbReference>
<dbReference type="InterPro" id="IPR011057">
    <property type="entry name" value="Mss4-like_sf"/>
</dbReference>
<dbReference type="EMBL" id="BMED01000001">
    <property type="protein sequence ID" value="GGC62519.1"/>
    <property type="molecule type" value="Genomic_DNA"/>
</dbReference>
<evidence type="ECO:0000256" key="2">
    <source>
        <dbReference type="ARBA" id="ARBA00007174"/>
    </source>
</evidence>
<evidence type="ECO:0000256" key="7">
    <source>
        <dbReference type="ARBA" id="ARBA00048488"/>
    </source>
</evidence>
<comment type="cofactor">
    <cofactor evidence="1">
        <name>Zn(2+)</name>
        <dbReference type="ChEBI" id="CHEBI:29105"/>
    </cofactor>
</comment>
<comment type="caution">
    <text evidence="9">The sequence shown here is derived from an EMBL/GenBank/DDBJ whole genome shotgun (WGS) entry which is preliminary data.</text>
</comment>
<dbReference type="EC" id="1.8.4.12" evidence="3"/>
<keyword evidence="5" id="KW-0862">Zinc</keyword>
<evidence type="ECO:0000313" key="9">
    <source>
        <dbReference type="EMBL" id="GGC62519.1"/>
    </source>
</evidence>
<dbReference type="InterPro" id="IPR028427">
    <property type="entry name" value="Met_Sox_Rdtase_MsrB"/>
</dbReference>
<evidence type="ECO:0000313" key="10">
    <source>
        <dbReference type="Proteomes" id="UP000637423"/>
    </source>
</evidence>
<comment type="catalytic activity">
    <reaction evidence="7">
        <text>L-methionyl-[protein] + [thioredoxin]-disulfide + H2O = L-methionyl-(R)-S-oxide-[protein] + [thioredoxin]-dithiol</text>
        <dbReference type="Rhea" id="RHEA:24164"/>
        <dbReference type="Rhea" id="RHEA-COMP:10698"/>
        <dbReference type="Rhea" id="RHEA-COMP:10700"/>
        <dbReference type="Rhea" id="RHEA-COMP:12313"/>
        <dbReference type="Rhea" id="RHEA-COMP:12314"/>
        <dbReference type="ChEBI" id="CHEBI:15377"/>
        <dbReference type="ChEBI" id="CHEBI:16044"/>
        <dbReference type="ChEBI" id="CHEBI:29950"/>
        <dbReference type="ChEBI" id="CHEBI:45764"/>
        <dbReference type="ChEBI" id="CHEBI:50058"/>
        <dbReference type="EC" id="1.8.4.12"/>
    </reaction>
</comment>
<dbReference type="GO" id="GO:0033743">
    <property type="term" value="F:peptide-methionine (R)-S-oxide reductase activity"/>
    <property type="evidence" value="ECO:0007669"/>
    <property type="project" value="UniProtKB-EC"/>
</dbReference>